<organism evidence="2 3">
    <name type="scientific">Neorhizobium galegae</name>
    <name type="common">Rhizobium galegae</name>
    <dbReference type="NCBI Taxonomy" id="399"/>
    <lineage>
        <taxon>Bacteria</taxon>
        <taxon>Pseudomonadati</taxon>
        <taxon>Pseudomonadota</taxon>
        <taxon>Alphaproteobacteria</taxon>
        <taxon>Hyphomicrobiales</taxon>
        <taxon>Rhizobiaceae</taxon>
        <taxon>Rhizobium/Agrobacterium group</taxon>
        <taxon>Neorhizobium</taxon>
    </lineage>
</organism>
<keyword evidence="1" id="KW-0472">Membrane</keyword>
<name>A0A6A1TP90_NEOGA</name>
<gene>
    <name evidence="2" type="ORF">F4V91_07420</name>
</gene>
<dbReference type="Proteomes" id="UP000386575">
    <property type="component" value="Unassembled WGS sequence"/>
</dbReference>
<keyword evidence="1" id="KW-0812">Transmembrane</keyword>
<protein>
    <submittedName>
        <fullName evidence="2">Uncharacterized protein</fullName>
    </submittedName>
</protein>
<sequence>MRKVISIILGLALLIAGLWGFFYMLTNSGSVKILFWMVPIGSFGIGLAILWEDVSSILKRGENER</sequence>
<evidence type="ECO:0000313" key="3">
    <source>
        <dbReference type="Proteomes" id="UP000386575"/>
    </source>
</evidence>
<feature type="transmembrane region" description="Helical" evidence="1">
    <location>
        <begin position="31"/>
        <end position="51"/>
    </location>
</feature>
<reference evidence="2 3" key="1">
    <citation type="submission" date="2019-09" db="EMBL/GenBank/DDBJ databases">
        <title>Genome sequencing of Ng87 strain.</title>
        <authorList>
            <person name="Karasev E.S."/>
            <person name="Andronov E."/>
        </authorList>
    </citation>
    <scope>NUCLEOTIDE SEQUENCE [LARGE SCALE GENOMIC DNA]</scope>
    <source>
        <strain evidence="2 3">Ng87</strain>
    </source>
</reference>
<dbReference type="AlphaFoldDB" id="A0A6A1TP90"/>
<accession>A0A6A1TP90</accession>
<keyword evidence="1" id="KW-1133">Transmembrane helix</keyword>
<dbReference type="EMBL" id="VZUL01000002">
    <property type="protein sequence ID" value="KAB1086279.1"/>
    <property type="molecule type" value="Genomic_DNA"/>
</dbReference>
<evidence type="ECO:0000256" key="1">
    <source>
        <dbReference type="SAM" id="Phobius"/>
    </source>
</evidence>
<comment type="caution">
    <text evidence="2">The sequence shown here is derived from an EMBL/GenBank/DDBJ whole genome shotgun (WGS) entry which is preliminary data.</text>
</comment>
<proteinExistence type="predicted"/>
<feature type="transmembrane region" description="Helical" evidence="1">
    <location>
        <begin position="7"/>
        <end position="25"/>
    </location>
</feature>
<evidence type="ECO:0000313" key="2">
    <source>
        <dbReference type="EMBL" id="KAB1086279.1"/>
    </source>
</evidence>